<sequence>MVYYAKFEDDEGAILVTFPDLDGCISCGYLDTEDVTADAIANAHEALNGYLSVAQDVPKPQVYHGTEYHPIKVSQENIVLLNIRWARREQSLTQAQVAKRLRISQQAYQRIESGKHGLHLSTLIDIAHIYNKELVDFVS</sequence>
<dbReference type="GO" id="GO:0003677">
    <property type="term" value="F:DNA binding"/>
    <property type="evidence" value="ECO:0007669"/>
    <property type="project" value="InterPro"/>
</dbReference>
<dbReference type="InterPro" id="IPR010982">
    <property type="entry name" value="Lambda_DNA-bd_dom_sf"/>
</dbReference>
<keyword evidence="3" id="KW-1185">Reference proteome</keyword>
<organism evidence="2 3">
    <name type="scientific">Entomospira entomophila</name>
    <dbReference type="NCBI Taxonomy" id="2719988"/>
    <lineage>
        <taxon>Bacteria</taxon>
        <taxon>Pseudomonadati</taxon>
        <taxon>Spirochaetota</taxon>
        <taxon>Spirochaetia</taxon>
        <taxon>Spirochaetales</taxon>
        <taxon>Spirochaetaceae</taxon>
        <taxon>Entomospira</taxon>
    </lineage>
</organism>
<evidence type="ECO:0000313" key="3">
    <source>
        <dbReference type="Proteomes" id="UP000711995"/>
    </source>
</evidence>
<dbReference type="SMART" id="SM00530">
    <property type="entry name" value="HTH_XRE"/>
    <property type="match status" value="1"/>
</dbReference>
<dbReference type="InterPro" id="IPR001387">
    <property type="entry name" value="Cro/C1-type_HTH"/>
</dbReference>
<evidence type="ECO:0000259" key="1">
    <source>
        <dbReference type="PROSITE" id="PS50943"/>
    </source>
</evidence>
<evidence type="ECO:0000313" key="2">
    <source>
        <dbReference type="EMBL" id="NIZ41546.1"/>
    </source>
</evidence>
<dbReference type="Gene3D" id="3.30.160.250">
    <property type="match status" value="1"/>
</dbReference>
<dbReference type="Gene3D" id="1.10.260.40">
    <property type="entry name" value="lambda repressor-like DNA-binding domains"/>
    <property type="match status" value="1"/>
</dbReference>
<dbReference type="SUPFAM" id="SSF143100">
    <property type="entry name" value="TTHA1013/TTHA0281-like"/>
    <property type="match status" value="1"/>
</dbReference>
<feature type="domain" description="HTH cro/C1-type" evidence="1">
    <location>
        <begin position="83"/>
        <end position="137"/>
    </location>
</feature>
<dbReference type="AlphaFoldDB" id="A0A968GDN3"/>
<gene>
    <name evidence="2" type="ORF">HCT14_08490</name>
</gene>
<accession>A0A968GDN3</accession>
<dbReference type="RefSeq" id="WP_167701168.1">
    <property type="nucleotide sequence ID" value="NZ_CP118177.1"/>
</dbReference>
<dbReference type="EMBL" id="JAATLJ010000004">
    <property type="protein sequence ID" value="NIZ41546.1"/>
    <property type="molecule type" value="Genomic_DNA"/>
</dbReference>
<dbReference type="PROSITE" id="PS50943">
    <property type="entry name" value="HTH_CROC1"/>
    <property type="match status" value="1"/>
</dbReference>
<reference evidence="2 3" key="1">
    <citation type="submission" date="2020-03" db="EMBL/GenBank/DDBJ databases">
        <title>Spirochaetal bacteria isolated from arthropods constitute a novel genus Entomospira genus novum within the order Spirochaetales.</title>
        <authorList>
            <person name="Grana-Miraglia L."/>
            <person name="Sikutova S."/>
            <person name="Fingerle V."/>
            <person name="Sing A."/>
            <person name="Castillo-Ramirez S."/>
            <person name="Margos G."/>
            <person name="Rudolf I."/>
        </authorList>
    </citation>
    <scope>NUCLEOTIDE SEQUENCE [LARGE SCALE GENOMIC DNA]</scope>
    <source>
        <strain evidence="2 3">BR193</strain>
    </source>
</reference>
<comment type="caution">
    <text evidence="2">The sequence shown here is derived from an EMBL/GenBank/DDBJ whole genome shotgun (WGS) entry which is preliminary data.</text>
</comment>
<name>A0A968GDN3_9SPIO</name>
<dbReference type="InterPro" id="IPR035069">
    <property type="entry name" value="TTHA1013/TTHA0281-like"/>
</dbReference>
<protein>
    <submittedName>
        <fullName evidence="2">Type II toxin-antitoxin system HicB family antitoxin</fullName>
    </submittedName>
</protein>
<dbReference type="CDD" id="cd00093">
    <property type="entry name" value="HTH_XRE"/>
    <property type="match status" value="1"/>
</dbReference>
<dbReference type="SUPFAM" id="SSF47413">
    <property type="entry name" value="lambda repressor-like DNA-binding domains"/>
    <property type="match status" value="1"/>
</dbReference>
<dbReference type="Pfam" id="PF01381">
    <property type="entry name" value="HTH_3"/>
    <property type="match status" value="1"/>
</dbReference>
<proteinExistence type="predicted"/>
<dbReference type="Proteomes" id="UP000711995">
    <property type="component" value="Unassembled WGS sequence"/>
</dbReference>